<dbReference type="EMBL" id="JACIEM010000007">
    <property type="protein sequence ID" value="MBB4005753.1"/>
    <property type="molecule type" value="Genomic_DNA"/>
</dbReference>
<dbReference type="RefSeq" id="WP_183211324.1">
    <property type="nucleotide sequence ID" value="NZ_JAAAMM010000007.1"/>
</dbReference>
<proteinExistence type="predicted"/>
<dbReference type="Proteomes" id="UP000588647">
    <property type="component" value="Unassembled WGS sequence"/>
</dbReference>
<comment type="caution">
    <text evidence="1">The sequence shown here is derived from an EMBL/GenBank/DDBJ whole genome shotgun (WGS) entry which is preliminary data.</text>
</comment>
<evidence type="ECO:0000313" key="1">
    <source>
        <dbReference type="EMBL" id="MBB4005753.1"/>
    </source>
</evidence>
<evidence type="ECO:0000313" key="2">
    <source>
        <dbReference type="Proteomes" id="UP000588647"/>
    </source>
</evidence>
<keyword evidence="2" id="KW-1185">Reference proteome</keyword>
<dbReference type="AlphaFoldDB" id="A0A7W6HIE9"/>
<protein>
    <submittedName>
        <fullName evidence="1">Uncharacterized protein</fullName>
    </submittedName>
</protein>
<gene>
    <name evidence="1" type="ORF">GGR03_004855</name>
</gene>
<organism evidence="1 2">
    <name type="scientific">Aurantimonas endophytica</name>
    <dbReference type="NCBI Taxonomy" id="1522175"/>
    <lineage>
        <taxon>Bacteria</taxon>
        <taxon>Pseudomonadati</taxon>
        <taxon>Pseudomonadota</taxon>
        <taxon>Alphaproteobacteria</taxon>
        <taxon>Hyphomicrobiales</taxon>
        <taxon>Aurantimonadaceae</taxon>
        <taxon>Aurantimonas</taxon>
    </lineage>
</organism>
<sequence>MSIVTFPALADSSGTYDIDGMNPDGSTYQASVLVSKVGDTFSVTYSLDDRKVMGTAIGDDDVLAIGYGEADDSGVALMYRDGKRWQGVWSYLGAKQLGTEEWQPR</sequence>
<accession>A0A7W6HIE9</accession>
<name>A0A7W6HIE9_9HYPH</name>
<reference evidence="1 2" key="1">
    <citation type="submission" date="2020-08" db="EMBL/GenBank/DDBJ databases">
        <title>Genomic Encyclopedia of Type Strains, Phase IV (KMG-IV): sequencing the most valuable type-strain genomes for metagenomic binning, comparative biology and taxonomic classification.</title>
        <authorList>
            <person name="Goeker M."/>
        </authorList>
    </citation>
    <scope>NUCLEOTIDE SEQUENCE [LARGE SCALE GENOMIC DNA]</scope>
    <source>
        <strain evidence="1 2">DSM 103570</strain>
    </source>
</reference>